<accession>A0A2M8EKJ8</accession>
<gene>
    <name evidence="2" type="ORF">CO059_00060</name>
</gene>
<dbReference type="Gene3D" id="2.30.30.40">
    <property type="entry name" value="SH3 Domains"/>
    <property type="match status" value="1"/>
</dbReference>
<dbReference type="Pfam" id="PF08239">
    <property type="entry name" value="SH3_3"/>
    <property type="match status" value="1"/>
</dbReference>
<proteinExistence type="predicted"/>
<evidence type="ECO:0000259" key="1">
    <source>
        <dbReference type="PROSITE" id="PS51781"/>
    </source>
</evidence>
<reference evidence="3" key="1">
    <citation type="submission" date="2017-09" db="EMBL/GenBank/DDBJ databases">
        <title>Depth-based differentiation of microbial function through sediment-hosted aquifers and enrichment of novel symbionts in the deep terrestrial subsurface.</title>
        <authorList>
            <person name="Probst A.J."/>
            <person name="Ladd B."/>
            <person name="Jarett J.K."/>
            <person name="Geller-Mcgrath D.E."/>
            <person name="Sieber C.M.K."/>
            <person name="Emerson J.B."/>
            <person name="Anantharaman K."/>
            <person name="Thomas B.C."/>
            <person name="Malmstrom R."/>
            <person name="Stieglmeier M."/>
            <person name="Klingl A."/>
            <person name="Woyke T."/>
            <person name="Ryan C.M."/>
            <person name="Banfield J.F."/>
        </authorList>
    </citation>
    <scope>NUCLEOTIDE SEQUENCE [LARGE SCALE GENOMIC DNA]</scope>
</reference>
<dbReference type="Proteomes" id="UP000228781">
    <property type="component" value="Unassembled WGS sequence"/>
</dbReference>
<protein>
    <recommendedName>
        <fullName evidence="1">SH3b domain-containing protein</fullName>
    </recommendedName>
</protein>
<dbReference type="SMART" id="SM00287">
    <property type="entry name" value="SH3b"/>
    <property type="match status" value="1"/>
</dbReference>
<name>A0A2M8EKJ8_UNCKA</name>
<dbReference type="InterPro" id="IPR013229">
    <property type="entry name" value="PEGA"/>
</dbReference>
<dbReference type="InterPro" id="IPR003646">
    <property type="entry name" value="SH3-like_bac-type"/>
</dbReference>
<dbReference type="Pfam" id="PF08308">
    <property type="entry name" value="PEGA"/>
    <property type="match status" value="2"/>
</dbReference>
<dbReference type="EMBL" id="PFSK01000001">
    <property type="protein sequence ID" value="PJC23249.1"/>
    <property type="molecule type" value="Genomic_DNA"/>
</dbReference>
<organism evidence="2 3">
    <name type="scientific">candidate division WWE3 bacterium CG_4_9_14_0_2_um_filter_48_10</name>
    <dbReference type="NCBI Taxonomy" id="1975078"/>
    <lineage>
        <taxon>Bacteria</taxon>
        <taxon>Katanobacteria</taxon>
    </lineage>
</organism>
<evidence type="ECO:0000313" key="2">
    <source>
        <dbReference type="EMBL" id="PJC23249.1"/>
    </source>
</evidence>
<comment type="caution">
    <text evidence="2">The sequence shown here is derived from an EMBL/GenBank/DDBJ whole genome shotgun (WGS) entry which is preliminary data.</text>
</comment>
<dbReference type="PROSITE" id="PS51781">
    <property type="entry name" value="SH3B"/>
    <property type="match status" value="1"/>
</dbReference>
<evidence type="ECO:0000313" key="3">
    <source>
        <dbReference type="Proteomes" id="UP000228781"/>
    </source>
</evidence>
<sequence length="367" mass="39127">MKLSRLLLIVGIVAVLGIVALLGSNLSLSSKAALSVISDPTGEKVAIDGQEVGATPFYSDNLSEGEVTLTFGDFSQKIKLTGGALTVVNWILGPAESFSAGEIVWLSPSLTGTELVVISRPAAEVFLGEESLGNSPLSKAVEPGEYSLGIKKEGYFPRTLKIAVKEGYRLNTSVNLSLNPFPVEEKEITSSAKKIKVLDLSTAEPLLLADYTLWVKGVVFWAEKAAGGEPRQGRDEKKSYNYLLTAEGKLYDLEGSEVSLTSLSKQTEAVTLGYLGESGQGLSAAASSTLGKLRTALFPTPAQVLILDTGVGFLRVRSGPGTNYSEIGKAKPGEKYEYLGVGREGGWFKIDFNGREGWVSSQYAKKV</sequence>
<feature type="domain" description="SH3b" evidence="1">
    <location>
        <begin position="299"/>
        <end position="367"/>
    </location>
</feature>
<dbReference type="AlphaFoldDB" id="A0A2M8EKJ8"/>